<name>A0AA88DVP9_FICCA</name>
<sequence>MGLLCNKSIPNCTHRHCALPPDLTLPPRLFSDSLVLGCLSFPLPMCSFAGKLGVRLVVFNGLVGFPPPVADAAPTGLREASSEKRFDYPLFSGSERICPSHCILPRSVVLHRVFLLRLQLGNPCMLS</sequence>
<dbReference type="AlphaFoldDB" id="A0AA88DVP9"/>
<reference evidence="1" key="1">
    <citation type="submission" date="2023-07" db="EMBL/GenBank/DDBJ databases">
        <title>draft genome sequence of fig (Ficus carica).</title>
        <authorList>
            <person name="Takahashi T."/>
            <person name="Nishimura K."/>
        </authorList>
    </citation>
    <scope>NUCLEOTIDE SEQUENCE</scope>
</reference>
<comment type="caution">
    <text evidence="1">The sequence shown here is derived from an EMBL/GenBank/DDBJ whole genome shotgun (WGS) entry which is preliminary data.</text>
</comment>
<dbReference type="EMBL" id="BTGU01000133">
    <property type="protein sequence ID" value="GMN62712.1"/>
    <property type="molecule type" value="Genomic_DNA"/>
</dbReference>
<gene>
    <name evidence="1" type="ORF">TIFTF001_031798</name>
</gene>
<accession>A0AA88DVP9</accession>
<protein>
    <submittedName>
        <fullName evidence="1">Uncharacterized protein</fullName>
    </submittedName>
</protein>
<dbReference type="Proteomes" id="UP001187192">
    <property type="component" value="Unassembled WGS sequence"/>
</dbReference>
<evidence type="ECO:0000313" key="2">
    <source>
        <dbReference type="Proteomes" id="UP001187192"/>
    </source>
</evidence>
<keyword evidence="2" id="KW-1185">Reference proteome</keyword>
<proteinExistence type="predicted"/>
<organism evidence="1 2">
    <name type="scientific">Ficus carica</name>
    <name type="common">Common fig</name>
    <dbReference type="NCBI Taxonomy" id="3494"/>
    <lineage>
        <taxon>Eukaryota</taxon>
        <taxon>Viridiplantae</taxon>
        <taxon>Streptophyta</taxon>
        <taxon>Embryophyta</taxon>
        <taxon>Tracheophyta</taxon>
        <taxon>Spermatophyta</taxon>
        <taxon>Magnoliopsida</taxon>
        <taxon>eudicotyledons</taxon>
        <taxon>Gunneridae</taxon>
        <taxon>Pentapetalae</taxon>
        <taxon>rosids</taxon>
        <taxon>fabids</taxon>
        <taxon>Rosales</taxon>
        <taxon>Moraceae</taxon>
        <taxon>Ficeae</taxon>
        <taxon>Ficus</taxon>
    </lineage>
</organism>
<evidence type="ECO:0000313" key="1">
    <source>
        <dbReference type="EMBL" id="GMN62712.1"/>
    </source>
</evidence>